<dbReference type="InterPro" id="IPR003439">
    <property type="entry name" value="ABC_transporter-like_ATP-bd"/>
</dbReference>
<dbReference type="CDD" id="cd03230">
    <property type="entry name" value="ABC_DR_subfamily_A"/>
    <property type="match status" value="1"/>
</dbReference>
<dbReference type="GO" id="GO:0005524">
    <property type="term" value="F:ATP binding"/>
    <property type="evidence" value="ECO:0007669"/>
    <property type="project" value="UniProtKB-KW"/>
</dbReference>
<accession>A0A5C1A5E4</accession>
<dbReference type="AlphaFoldDB" id="A0A5C1A5E4"/>
<dbReference type="KEGG" id="lrs:PX52LOC_00100"/>
<sequence length="252" mass="27013">MSYTADMTAAVFENVHKDYVTRPILRTKIAAVRGVSLSVPTGSVFALLGPNRAGKTTLVKMLLSLAKPTGGTINRLGQPIATRATLGRVGYMHENHAFPRYLSAAEVLHFYGGLSGVRSEDLPAKVNALLDRVGLADRRRDSISGFSKGMVQRLGLAQAILNNPDLLILDEPTEGLDLTGRKLLREVVRETKAAGKTVLLVSHVLPEVEELCDDAAVIVAGKLAFAGKLSELSKGRNLEAALQDVYETGAAR</sequence>
<dbReference type="SMART" id="SM00382">
    <property type="entry name" value="AAA"/>
    <property type="match status" value="1"/>
</dbReference>
<dbReference type="Gene3D" id="3.40.50.300">
    <property type="entry name" value="P-loop containing nucleotide triphosphate hydrolases"/>
    <property type="match status" value="1"/>
</dbReference>
<protein>
    <submittedName>
        <fullName evidence="5">ABC transporter ATP-binding protein</fullName>
    </submittedName>
</protein>
<evidence type="ECO:0000256" key="1">
    <source>
        <dbReference type="ARBA" id="ARBA00022448"/>
    </source>
</evidence>
<dbReference type="RefSeq" id="WP_246173622.1">
    <property type="nucleotide sequence ID" value="NZ_CP042425.1"/>
</dbReference>
<dbReference type="InterPro" id="IPR051782">
    <property type="entry name" value="ABC_Transporter_VariousFunc"/>
</dbReference>
<keyword evidence="3 5" id="KW-0067">ATP-binding</keyword>
<dbReference type="Pfam" id="PF00005">
    <property type="entry name" value="ABC_tran"/>
    <property type="match status" value="1"/>
</dbReference>
<name>A0A5C1A5E4_9BACT</name>
<evidence type="ECO:0000256" key="2">
    <source>
        <dbReference type="ARBA" id="ARBA00022741"/>
    </source>
</evidence>
<keyword evidence="1" id="KW-0813">Transport</keyword>
<organism evidence="5 6">
    <name type="scientific">Limnoglobus roseus</name>
    <dbReference type="NCBI Taxonomy" id="2598579"/>
    <lineage>
        <taxon>Bacteria</taxon>
        <taxon>Pseudomonadati</taxon>
        <taxon>Planctomycetota</taxon>
        <taxon>Planctomycetia</taxon>
        <taxon>Gemmatales</taxon>
        <taxon>Gemmataceae</taxon>
        <taxon>Limnoglobus</taxon>
    </lineage>
</organism>
<feature type="domain" description="ABC transporter" evidence="4">
    <location>
        <begin position="15"/>
        <end position="245"/>
    </location>
</feature>
<dbReference type="EMBL" id="CP042425">
    <property type="protein sequence ID" value="QEL13246.1"/>
    <property type="molecule type" value="Genomic_DNA"/>
</dbReference>
<dbReference type="PROSITE" id="PS50893">
    <property type="entry name" value="ABC_TRANSPORTER_2"/>
    <property type="match status" value="1"/>
</dbReference>
<dbReference type="InterPro" id="IPR027417">
    <property type="entry name" value="P-loop_NTPase"/>
</dbReference>
<evidence type="ECO:0000259" key="4">
    <source>
        <dbReference type="PROSITE" id="PS50893"/>
    </source>
</evidence>
<keyword evidence="6" id="KW-1185">Reference proteome</keyword>
<dbReference type="GO" id="GO:0016887">
    <property type="term" value="F:ATP hydrolysis activity"/>
    <property type="evidence" value="ECO:0007669"/>
    <property type="project" value="InterPro"/>
</dbReference>
<reference evidence="6" key="1">
    <citation type="submission" date="2019-08" db="EMBL/GenBank/DDBJ databases">
        <title>Limnoglobus roseus gen. nov., sp. nov., a novel freshwater planctomycete with a giant genome from the family Gemmataceae.</title>
        <authorList>
            <person name="Kulichevskaya I.S."/>
            <person name="Naumoff D.G."/>
            <person name="Miroshnikov K."/>
            <person name="Ivanova A."/>
            <person name="Philippov D.A."/>
            <person name="Hakobyan A."/>
            <person name="Rijpstra I.C."/>
            <person name="Sinninghe Damste J.S."/>
            <person name="Liesack W."/>
            <person name="Dedysh S.N."/>
        </authorList>
    </citation>
    <scope>NUCLEOTIDE SEQUENCE [LARGE SCALE GENOMIC DNA]</scope>
    <source>
        <strain evidence="6">PX52</strain>
    </source>
</reference>
<gene>
    <name evidence="5" type="ORF">PX52LOC_00100</name>
</gene>
<evidence type="ECO:0000313" key="6">
    <source>
        <dbReference type="Proteomes" id="UP000324974"/>
    </source>
</evidence>
<evidence type="ECO:0000313" key="5">
    <source>
        <dbReference type="EMBL" id="QEL13246.1"/>
    </source>
</evidence>
<dbReference type="Proteomes" id="UP000324974">
    <property type="component" value="Chromosome"/>
</dbReference>
<dbReference type="PANTHER" id="PTHR42939:SF1">
    <property type="entry name" value="ABC TRANSPORTER ATP-BINDING PROTEIN ALBC-RELATED"/>
    <property type="match status" value="1"/>
</dbReference>
<evidence type="ECO:0000256" key="3">
    <source>
        <dbReference type="ARBA" id="ARBA00022840"/>
    </source>
</evidence>
<dbReference type="SUPFAM" id="SSF52540">
    <property type="entry name" value="P-loop containing nucleoside triphosphate hydrolases"/>
    <property type="match status" value="1"/>
</dbReference>
<dbReference type="PANTHER" id="PTHR42939">
    <property type="entry name" value="ABC TRANSPORTER ATP-BINDING PROTEIN ALBC-RELATED"/>
    <property type="match status" value="1"/>
</dbReference>
<proteinExistence type="predicted"/>
<keyword evidence="2" id="KW-0547">Nucleotide-binding</keyword>
<dbReference type="InterPro" id="IPR003593">
    <property type="entry name" value="AAA+_ATPase"/>
</dbReference>